<keyword evidence="3" id="KW-1185">Reference proteome</keyword>
<dbReference type="EMBL" id="JBGBPQ010000024">
    <property type="protein sequence ID" value="KAL1499852.1"/>
    <property type="molecule type" value="Genomic_DNA"/>
</dbReference>
<evidence type="ECO:0000256" key="1">
    <source>
        <dbReference type="SAM" id="MobiDB-lite"/>
    </source>
</evidence>
<feature type="region of interest" description="Disordered" evidence="1">
    <location>
        <begin position="29"/>
        <end position="61"/>
    </location>
</feature>
<evidence type="ECO:0000313" key="3">
    <source>
        <dbReference type="Proteomes" id="UP001515480"/>
    </source>
</evidence>
<name>A0AB34IJP7_PRYPA</name>
<sequence>MLLLAASLAPSPRAAPLVMELRRLWLDPGSHRPQQHRRLQRHQRRSHHTAAPPPLPPLPEALSRPVPLLTLAAAAFALFPPAARALQRRRAPRAPRPLPAPLPPAPRSAGEAELRASRALAAFATARRPRLAQLREADELPAARLPAALRLAAAACGGAERGGEWVGRLALAASRRLPLAAAAAERAALAAAAGGARALAAHALDARHEAAAAELVRAEAGEWARAARRAPAAAEAAEWRALLAALRAEPLLAARAAAAIGGWLEARGGEGEGEAMAMATSAAELALVAVDLVVVEEGEAGEGEAALIEMIPTLALTTLARQVRTHELYGAWVRAHALSSAAATAVLPHRLSLSAALRKLLGVLPSRALKDATAAFQAAVGASLKQSQAGLAGEETERLLRLAKSIGLSAQRAEAIMAESEEGFAAFD</sequence>
<feature type="compositionally biased region" description="Pro residues" evidence="1">
    <location>
        <begin position="94"/>
        <end position="106"/>
    </location>
</feature>
<accession>A0AB34IJP7</accession>
<organism evidence="2 3">
    <name type="scientific">Prymnesium parvum</name>
    <name type="common">Toxic golden alga</name>
    <dbReference type="NCBI Taxonomy" id="97485"/>
    <lineage>
        <taxon>Eukaryota</taxon>
        <taxon>Haptista</taxon>
        <taxon>Haptophyta</taxon>
        <taxon>Prymnesiophyceae</taxon>
        <taxon>Prymnesiales</taxon>
        <taxon>Prymnesiaceae</taxon>
        <taxon>Prymnesium</taxon>
    </lineage>
</organism>
<reference evidence="2 3" key="1">
    <citation type="journal article" date="2024" name="Science">
        <title>Giant polyketide synthase enzymes in the biosynthesis of giant marine polyether toxins.</title>
        <authorList>
            <person name="Fallon T.R."/>
            <person name="Shende V.V."/>
            <person name="Wierzbicki I.H."/>
            <person name="Pendleton A.L."/>
            <person name="Watervoot N.F."/>
            <person name="Auber R.P."/>
            <person name="Gonzalez D.J."/>
            <person name="Wisecaver J.H."/>
            <person name="Moore B.S."/>
        </authorList>
    </citation>
    <scope>NUCLEOTIDE SEQUENCE [LARGE SCALE GENOMIC DNA]</scope>
    <source>
        <strain evidence="2 3">12B1</strain>
    </source>
</reference>
<dbReference type="Proteomes" id="UP001515480">
    <property type="component" value="Unassembled WGS sequence"/>
</dbReference>
<feature type="region of interest" description="Disordered" evidence="1">
    <location>
        <begin position="87"/>
        <end position="113"/>
    </location>
</feature>
<feature type="compositionally biased region" description="Basic residues" evidence="1">
    <location>
        <begin position="33"/>
        <end position="48"/>
    </location>
</feature>
<protein>
    <submittedName>
        <fullName evidence="2">Uncharacterized protein</fullName>
    </submittedName>
</protein>
<evidence type="ECO:0000313" key="2">
    <source>
        <dbReference type="EMBL" id="KAL1499852.1"/>
    </source>
</evidence>
<dbReference type="AlphaFoldDB" id="A0AB34IJP7"/>
<gene>
    <name evidence="2" type="ORF">AB1Y20_012535</name>
</gene>
<proteinExistence type="predicted"/>
<comment type="caution">
    <text evidence="2">The sequence shown here is derived from an EMBL/GenBank/DDBJ whole genome shotgun (WGS) entry which is preliminary data.</text>
</comment>